<evidence type="ECO:0000256" key="1">
    <source>
        <dbReference type="ARBA" id="ARBA00000085"/>
    </source>
</evidence>
<name>A0A3M9NFJ8_9BACT</name>
<dbReference type="InterPro" id="IPR004358">
    <property type="entry name" value="Sig_transdc_His_kin-like_C"/>
</dbReference>
<dbReference type="InterPro" id="IPR000700">
    <property type="entry name" value="PAS-assoc_C"/>
</dbReference>
<dbReference type="Pfam" id="PF02518">
    <property type="entry name" value="HATPase_c"/>
    <property type="match status" value="1"/>
</dbReference>
<dbReference type="PROSITE" id="PS50113">
    <property type="entry name" value="PAC"/>
    <property type="match status" value="1"/>
</dbReference>
<dbReference type="InterPro" id="IPR005467">
    <property type="entry name" value="His_kinase_dom"/>
</dbReference>
<dbReference type="FunFam" id="3.30.450.20:FF:000099">
    <property type="entry name" value="Sensory box sensor histidine kinase"/>
    <property type="match status" value="1"/>
</dbReference>
<evidence type="ECO:0000259" key="10">
    <source>
        <dbReference type="PROSITE" id="PS50112"/>
    </source>
</evidence>
<keyword evidence="13" id="KW-1185">Reference proteome</keyword>
<dbReference type="Gene3D" id="3.30.565.10">
    <property type="entry name" value="Histidine kinase-like ATPase, C-terminal domain"/>
    <property type="match status" value="1"/>
</dbReference>
<dbReference type="SMART" id="SM00091">
    <property type="entry name" value="PAS"/>
    <property type="match status" value="2"/>
</dbReference>
<dbReference type="SUPFAM" id="SSF47384">
    <property type="entry name" value="Homodimeric domain of signal transducing histidine kinase"/>
    <property type="match status" value="1"/>
</dbReference>
<protein>
    <recommendedName>
        <fullName evidence="2">histidine kinase</fullName>
        <ecNumber evidence="2">2.7.13.3</ecNumber>
    </recommendedName>
</protein>
<evidence type="ECO:0000313" key="13">
    <source>
        <dbReference type="Proteomes" id="UP000267223"/>
    </source>
</evidence>
<dbReference type="PANTHER" id="PTHR43711:SF1">
    <property type="entry name" value="HISTIDINE KINASE 1"/>
    <property type="match status" value="1"/>
</dbReference>
<dbReference type="GO" id="GO:0000155">
    <property type="term" value="F:phosphorelay sensor kinase activity"/>
    <property type="evidence" value="ECO:0007669"/>
    <property type="project" value="InterPro"/>
</dbReference>
<dbReference type="SMART" id="SM00086">
    <property type="entry name" value="PAC"/>
    <property type="match status" value="2"/>
</dbReference>
<keyword evidence="8" id="KW-0175">Coiled coil</keyword>
<evidence type="ECO:0000256" key="5">
    <source>
        <dbReference type="ARBA" id="ARBA00022777"/>
    </source>
</evidence>
<dbReference type="Pfam" id="PF08447">
    <property type="entry name" value="PAS_3"/>
    <property type="match status" value="1"/>
</dbReference>
<dbReference type="CDD" id="cd00082">
    <property type="entry name" value="HisKA"/>
    <property type="match status" value="1"/>
</dbReference>
<dbReference type="SMART" id="SM00387">
    <property type="entry name" value="HATPase_c"/>
    <property type="match status" value="1"/>
</dbReference>
<dbReference type="EC" id="2.7.13.3" evidence="2"/>
<sequence>MVSKTNKELEQQVAELCQQLDESNETIEAIRTGQIDALVVKRPTGHQLYTLKTADQTYRVFIEKMREGAVTLNRKGVVLYSNSRFASIVNLPLTKIIGSYFKDYVEEVEMAIFDNLFKNGWNKECKGEINISSKENASIPVLLSLTSLELDEGVALSIIITDLSDQKNIEKQLRENNKLLEAAKSYAEKLNNELEARVAERTQELLTSREHFKFLADTIPVIVWTASAKGEYDYFNRQWYNYTGFSPEESGQQYWKPAIHADDLPKTIAKWGDSIRDGVPFKTDIRLRAADGAYRWHLVNALPFKNSEGDVVAWFGVSTDIEEQKKNLQKKDEFISMASHELKTPVTSLKAYTEIMVMDATQKGNKEELGMLKKMEKQLNKLTRLIGDLLDVSRANAGELIYDFEIIDFNELVRETISVIQLTTKYKLEVNLTSSVKVEADKNRLGQVIINLVSNAIKYSPATDRVIIRSSIIDHRVKLCVQDFGIGIPLSEQGKLFNRFTRIGENTYPGLGLGLYISKEIIKRHSGTINVKSAEGKGSVFCFSIPVAPNKTKRASAKR</sequence>
<evidence type="ECO:0000259" key="11">
    <source>
        <dbReference type="PROSITE" id="PS50113"/>
    </source>
</evidence>
<dbReference type="PANTHER" id="PTHR43711">
    <property type="entry name" value="TWO-COMPONENT HISTIDINE KINASE"/>
    <property type="match status" value="1"/>
</dbReference>
<comment type="caution">
    <text evidence="12">The sequence shown here is derived from an EMBL/GenBank/DDBJ whole genome shotgun (WGS) entry which is preliminary data.</text>
</comment>
<dbReference type="InterPro" id="IPR001610">
    <property type="entry name" value="PAC"/>
</dbReference>
<evidence type="ECO:0000256" key="8">
    <source>
        <dbReference type="SAM" id="Coils"/>
    </source>
</evidence>
<keyword evidence="6" id="KW-0902">Two-component regulatory system</keyword>
<dbReference type="InterPro" id="IPR050736">
    <property type="entry name" value="Sensor_HK_Regulatory"/>
</dbReference>
<evidence type="ECO:0000256" key="3">
    <source>
        <dbReference type="ARBA" id="ARBA00022553"/>
    </source>
</evidence>
<evidence type="ECO:0000256" key="7">
    <source>
        <dbReference type="ARBA" id="ARBA00023136"/>
    </source>
</evidence>
<dbReference type="FunFam" id="3.30.565.10:FF:000006">
    <property type="entry name" value="Sensor histidine kinase WalK"/>
    <property type="match status" value="1"/>
</dbReference>
<dbReference type="Pfam" id="PF13426">
    <property type="entry name" value="PAS_9"/>
    <property type="match status" value="1"/>
</dbReference>
<dbReference type="PROSITE" id="PS50112">
    <property type="entry name" value="PAS"/>
    <property type="match status" value="1"/>
</dbReference>
<accession>A0A3M9NFJ8</accession>
<proteinExistence type="predicted"/>
<dbReference type="OrthoDB" id="9813151at2"/>
<dbReference type="NCBIfam" id="TIGR00229">
    <property type="entry name" value="sensory_box"/>
    <property type="match status" value="1"/>
</dbReference>
<feature type="coiled-coil region" evidence="8">
    <location>
        <begin position="365"/>
        <end position="392"/>
    </location>
</feature>
<dbReference type="EMBL" id="RJJR01000007">
    <property type="protein sequence ID" value="RNI36562.1"/>
    <property type="molecule type" value="Genomic_DNA"/>
</dbReference>
<evidence type="ECO:0000313" key="12">
    <source>
        <dbReference type="EMBL" id="RNI36562.1"/>
    </source>
</evidence>
<dbReference type="RefSeq" id="WP_123120480.1">
    <property type="nucleotide sequence ID" value="NZ_RJJR01000007.1"/>
</dbReference>
<gene>
    <name evidence="12" type="ORF">EFY79_09540</name>
</gene>
<keyword evidence="4" id="KW-0808">Transferase</keyword>
<dbReference type="InterPro" id="IPR036097">
    <property type="entry name" value="HisK_dim/P_sf"/>
</dbReference>
<dbReference type="CDD" id="cd00130">
    <property type="entry name" value="PAS"/>
    <property type="match status" value="1"/>
</dbReference>
<dbReference type="InterPro" id="IPR000014">
    <property type="entry name" value="PAS"/>
</dbReference>
<dbReference type="InterPro" id="IPR003661">
    <property type="entry name" value="HisK_dim/P_dom"/>
</dbReference>
<dbReference type="Gene3D" id="1.10.287.130">
    <property type="match status" value="1"/>
</dbReference>
<evidence type="ECO:0000256" key="4">
    <source>
        <dbReference type="ARBA" id="ARBA00022679"/>
    </source>
</evidence>
<feature type="domain" description="PAC" evidence="11">
    <location>
        <begin position="281"/>
        <end position="333"/>
    </location>
</feature>
<reference evidence="12 13" key="1">
    <citation type="submission" date="2018-11" db="EMBL/GenBank/DDBJ databases">
        <title>Draft genome sequence of Ferruginibacter sp. BO-59.</title>
        <authorList>
            <person name="Im W.T."/>
        </authorList>
    </citation>
    <scope>NUCLEOTIDE SEQUENCE [LARGE SCALE GENOMIC DNA]</scope>
    <source>
        <strain evidence="12 13">BO-59</strain>
    </source>
</reference>
<feature type="domain" description="Histidine kinase" evidence="9">
    <location>
        <begin position="337"/>
        <end position="549"/>
    </location>
</feature>
<organism evidence="12 13">
    <name type="scientific">Hanamia caeni</name>
    <dbReference type="NCBI Taxonomy" id="2294116"/>
    <lineage>
        <taxon>Bacteria</taxon>
        <taxon>Pseudomonadati</taxon>
        <taxon>Bacteroidota</taxon>
        <taxon>Chitinophagia</taxon>
        <taxon>Chitinophagales</taxon>
        <taxon>Chitinophagaceae</taxon>
        <taxon>Hanamia</taxon>
    </lineage>
</organism>
<dbReference type="Gene3D" id="3.30.450.20">
    <property type="entry name" value="PAS domain"/>
    <property type="match status" value="2"/>
</dbReference>
<dbReference type="AlphaFoldDB" id="A0A3M9NFJ8"/>
<dbReference type="SMART" id="SM00388">
    <property type="entry name" value="HisKA"/>
    <property type="match status" value="1"/>
</dbReference>
<dbReference type="InterPro" id="IPR035965">
    <property type="entry name" value="PAS-like_dom_sf"/>
</dbReference>
<keyword evidence="3" id="KW-0597">Phosphoprotein</keyword>
<dbReference type="InterPro" id="IPR036890">
    <property type="entry name" value="HATPase_C_sf"/>
</dbReference>
<dbReference type="InterPro" id="IPR003594">
    <property type="entry name" value="HATPase_dom"/>
</dbReference>
<evidence type="ECO:0000259" key="9">
    <source>
        <dbReference type="PROSITE" id="PS50109"/>
    </source>
</evidence>
<feature type="domain" description="PAS" evidence="10">
    <location>
        <begin position="208"/>
        <end position="249"/>
    </location>
</feature>
<comment type="catalytic activity">
    <reaction evidence="1">
        <text>ATP + protein L-histidine = ADP + protein N-phospho-L-histidine.</text>
        <dbReference type="EC" id="2.7.13.3"/>
    </reaction>
</comment>
<dbReference type="SUPFAM" id="SSF55785">
    <property type="entry name" value="PYP-like sensor domain (PAS domain)"/>
    <property type="match status" value="2"/>
</dbReference>
<keyword evidence="7" id="KW-0472">Membrane</keyword>
<dbReference type="Proteomes" id="UP000267223">
    <property type="component" value="Unassembled WGS sequence"/>
</dbReference>
<dbReference type="Pfam" id="PF00512">
    <property type="entry name" value="HisKA"/>
    <property type="match status" value="1"/>
</dbReference>
<dbReference type="FunFam" id="1.10.287.130:FF:000001">
    <property type="entry name" value="Two-component sensor histidine kinase"/>
    <property type="match status" value="1"/>
</dbReference>
<evidence type="ECO:0000256" key="6">
    <source>
        <dbReference type="ARBA" id="ARBA00023012"/>
    </source>
</evidence>
<feature type="coiled-coil region" evidence="8">
    <location>
        <begin position="163"/>
        <end position="200"/>
    </location>
</feature>
<dbReference type="PRINTS" id="PR00344">
    <property type="entry name" value="BCTRLSENSOR"/>
</dbReference>
<dbReference type="InterPro" id="IPR013655">
    <property type="entry name" value="PAS_fold_3"/>
</dbReference>
<evidence type="ECO:0000256" key="2">
    <source>
        <dbReference type="ARBA" id="ARBA00012438"/>
    </source>
</evidence>
<dbReference type="SUPFAM" id="SSF55874">
    <property type="entry name" value="ATPase domain of HSP90 chaperone/DNA topoisomerase II/histidine kinase"/>
    <property type="match status" value="1"/>
</dbReference>
<dbReference type="PROSITE" id="PS50109">
    <property type="entry name" value="HIS_KIN"/>
    <property type="match status" value="1"/>
</dbReference>
<keyword evidence="5" id="KW-0418">Kinase</keyword>